<name>A0ACC0ZCQ3_9ROSI</name>
<proteinExistence type="predicted"/>
<dbReference type="Proteomes" id="UP001163603">
    <property type="component" value="Chromosome 2"/>
</dbReference>
<keyword evidence="2" id="KW-1185">Reference proteome</keyword>
<gene>
    <name evidence="1" type="ORF">Pint_16753</name>
</gene>
<protein>
    <submittedName>
        <fullName evidence="1">Uncharacterized protein</fullName>
    </submittedName>
</protein>
<reference evidence="2" key="1">
    <citation type="journal article" date="2023" name="G3 (Bethesda)">
        <title>Genome assembly and association tests identify interacting loci associated with vigor, precocity, and sex in interspecific pistachio rootstocks.</title>
        <authorList>
            <person name="Palmer W."/>
            <person name="Jacygrad E."/>
            <person name="Sagayaradj S."/>
            <person name="Cavanaugh K."/>
            <person name="Han R."/>
            <person name="Bertier L."/>
            <person name="Beede B."/>
            <person name="Kafkas S."/>
            <person name="Golino D."/>
            <person name="Preece J."/>
            <person name="Michelmore R."/>
        </authorList>
    </citation>
    <scope>NUCLEOTIDE SEQUENCE [LARGE SCALE GENOMIC DNA]</scope>
</reference>
<comment type="caution">
    <text evidence="1">The sequence shown here is derived from an EMBL/GenBank/DDBJ whole genome shotgun (WGS) entry which is preliminary data.</text>
</comment>
<accession>A0ACC0ZCQ3</accession>
<organism evidence="1 2">
    <name type="scientific">Pistacia integerrima</name>
    <dbReference type="NCBI Taxonomy" id="434235"/>
    <lineage>
        <taxon>Eukaryota</taxon>
        <taxon>Viridiplantae</taxon>
        <taxon>Streptophyta</taxon>
        <taxon>Embryophyta</taxon>
        <taxon>Tracheophyta</taxon>
        <taxon>Spermatophyta</taxon>
        <taxon>Magnoliopsida</taxon>
        <taxon>eudicotyledons</taxon>
        <taxon>Gunneridae</taxon>
        <taxon>Pentapetalae</taxon>
        <taxon>rosids</taxon>
        <taxon>malvids</taxon>
        <taxon>Sapindales</taxon>
        <taxon>Anacardiaceae</taxon>
        <taxon>Pistacia</taxon>
    </lineage>
</organism>
<sequence length="481" mass="54677">MDERLQRLQNSAAEGDVDTFFSILAEDPFVLERIDGMPWASTPLHTAVSGEKIHFAKEIVNLQPSFASKRDHLGRSPLHLALEKGHGELVTWLITSDSDLVRVKGKGMLTPLHYAAQIDDEKNLADFLYVCPSSIKDLTAKSETAVHVALKSRSFKAFNVLLGWLRHFDQEEILRWEDEEGNNALYTAISENQPEMVKLLIRYLDVNRKNSKGWTALDIFHDRRDSLNAEVERILLCAKAKRASQHPEPRLNYREKFETNITAMFFGYHSSLVDYLREKLPIVEKIMKNMMVGDRIINRVPLKVQNVVLVVAILTATATYQAALVPPGGFWQDDDQGKAPRNNNNNNNFLGSYSKFTMKERSQHLAGHMVLGSIYRLDFLHCNTVAFATSVCTILIVTIGLRFSKIVALSTTLMVIAYCIALTETAPFRIGSVSWYLFYPFMFIVGFVAYVIPLFLFVREKLLKFYGREQVSMGSLEQPKM</sequence>
<dbReference type="EMBL" id="CM047737">
    <property type="protein sequence ID" value="KAJ0048377.1"/>
    <property type="molecule type" value="Genomic_DNA"/>
</dbReference>
<evidence type="ECO:0000313" key="2">
    <source>
        <dbReference type="Proteomes" id="UP001163603"/>
    </source>
</evidence>
<evidence type="ECO:0000313" key="1">
    <source>
        <dbReference type="EMBL" id="KAJ0048377.1"/>
    </source>
</evidence>